<comment type="caution">
    <text evidence="1">The sequence shown here is derived from an EMBL/GenBank/DDBJ whole genome shotgun (WGS) entry which is preliminary data.</text>
</comment>
<dbReference type="PANTHER" id="PTHR21529">
    <property type="entry name" value="MAMMARY TURMOR VIRUS RECEPTOR HOMOLOG 1, 2 MTVR1, 2"/>
    <property type="match status" value="1"/>
</dbReference>
<dbReference type="Proteomes" id="UP000467840">
    <property type="component" value="Chromosome 1"/>
</dbReference>
<dbReference type="EMBL" id="JAAGAX010000011">
    <property type="protein sequence ID" value="KAF2298171.1"/>
    <property type="molecule type" value="Genomic_DNA"/>
</dbReference>
<proteinExistence type="predicted"/>
<protein>
    <submittedName>
        <fullName evidence="1">Uncharacterized protein</fullName>
    </submittedName>
</protein>
<dbReference type="AlphaFoldDB" id="A0A6A6L9Q5"/>
<evidence type="ECO:0000313" key="1">
    <source>
        <dbReference type="EMBL" id="KAF2298171.1"/>
    </source>
</evidence>
<gene>
    <name evidence="1" type="ORF">GH714_016736</name>
</gene>
<evidence type="ECO:0000313" key="2">
    <source>
        <dbReference type="Proteomes" id="UP000467840"/>
    </source>
</evidence>
<organism evidence="1 2">
    <name type="scientific">Hevea brasiliensis</name>
    <name type="common">Para rubber tree</name>
    <name type="synonym">Siphonia brasiliensis</name>
    <dbReference type="NCBI Taxonomy" id="3981"/>
    <lineage>
        <taxon>Eukaryota</taxon>
        <taxon>Viridiplantae</taxon>
        <taxon>Streptophyta</taxon>
        <taxon>Embryophyta</taxon>
        <taxon>Tracheophyta</taxon>
        <taxon>Spermatophyta</taxon>
        <taxon>Magnoliopsida</taxon>
        <taxon>eudicotyledons</taxon>
        <taxon>Gunneridae</taxon>
        <taxon>Pentapetalae</taxon>
        <taxon>rosids</taxon>
        <taxon>fabids</taxon>
        <taxon>Malpighiales</taxon>
        <taxon>Euphorbiaceae</taxon>
        <taxon>Crotonoideae</taxon>
        <taxon>Micrandreae</taxon>
        <taxon>Hevea</taxon>
    </lineage>
</organism>
<reference evidence="1 2" key="1">
    <citation type="journal article" date="2020" name="Mol. Plant">
        <title>The Chromosome-Based Rubber Tree Genome Provides New Insights into Spurge Genome Evolution and Rubber Biosynthesis.</title>
        <authorList>
            <person name="Liu J."/>
            <person name="Shi C."/>
            <person name="Shi C.C."/>
            <person name="Li W."/>
            <person name="Zhang Q.J."/>
            <person name="Zhang Y."/>
            <person name="Li K."/>
            <person name="Lu H.F."/>
            <person name="Shi C."/>
            <person name="Zhu S.T."/>
            <person name="Xiao Z.Y."/>
            <person name="Nan H."/>
            <person name="Yue Y."/>
            <person name="Zhu X.G."/>
            <person name="Wu Y."/>
            <person name="Hong X.N."/>
            <person name="Fan G.Y."/>
            <person name="Tong Y."/>
            <person name="Zhang D."/>
            <person name="Mao C.L."/>
            <person name="Liu Y.L."/>
            <person name="Hao S.J."/>
            <person name="Liu W.Q."/>
            <person name="Lv M.Q."/>
            <person name="Zhang H.B."/>
            <person name="Liu Y."/>
            <person name="Hu-Tang G.R."/>
            <person name="Wang J.P."/>
            <person name="Wang J.H."/>
            <person name="Sun Y.H."/>
            <person name="Ni S.B."/>
            <person name="Chen W.B."/>
            <person name="Zhang X.C."/>
            <person name="Jiao Y.N."/>
            <person name="Eichler E.E."/>
            <person name="Li G.H."/>
            <person name="Liu X."/>
            <person name="Gao L.Z."/>
        </authorList>
    </citation>
    <scope>NUCLEOTIDE SEQUENCE [LARGE SCALE GENOMIC DNA]</scope>
    <source>
        <strain evidence="2">cv. GT1</strain>
        <tissue evidence="1">Leaf</tissue>
    </source>
</reference>
<accession>A0A6A6L9Q5</accession>
<dbReference type="PANTHER" id="PTHR21529:SF4">
    <property type="entry name" value="TPR AND ANKYRIN REPEAT-CONTAINING PROTEIN 1"/>
    <property type="match status" value="1"/>
</dbReference>
<sequence length="454" mass="52171">MDKTEKEFLENCAFHYHKLNDNRAMMRYVRAFNSMDAIRTFLNALGCFDELLSLEEEFGNFLEAAKIAKLKGELLVEADLFGKAGHFKQSAMLILWYVFANSLWSSGSKGWPLKQFPQKEELLEKAKSFAKNESNQFFELVCLEAEILLHDQSNLFIMKQHLNSSQRHNSIKGEILSARKILDAHFHLNSSEYVWENDLVLDLASFLDEKLSKNEVLTNLESLYEFSIKNSFSLFCQSRSLAYIFEISKFLLNSKFLVRCHSDNKELQKFVGMSTRHSLANISSDWRESLKRNMVSFRRTETCSNLLREMIFENVHLKNNLSYGKLGRIALIILGSGKLYNGLHAKIMDGLKWNSSWNDLIEDLCRNAAMENLAGNNIGPGELSLKRMLHGALIDAYNANWEKEEDYISPVCFLYLVERQLILLSCSQGYFLATKSSLLNGLSTRMEMAAKLLD</sequence>
<name>A0A6A6L9Q5_HEVBR</name>
<keyword evidence="2" id="KW-1185">Reference proteome</keyword>
<dbReference type="InterPro" id="IPR039904">
    <property type="entry name" value="TRANK1"/>
</dbReference>